<comment type="caution">
    <text evidence="1">The sequence shown here is derived from an EMBL/GenBank/DDBJ whole genome shotgun (WGS) entry which is preliminary data.</text>
</comment>
<gene>
    <name evidence="1" type="ORF">SAY86_005836</name>
</gene>
<proteinExistence type="predicted"/>
<evidence type="ECO:0000313" key="1">
    <source>
        <dbReference type="EMBL" id="KAK4777148.1"/>
    </source>
</evidence>
<name>A0AAN7KVM6_TRANT</name>
<organism evidence="1 2">
    <name type="scientific">Trapa natans</name>
    <name type="common">Water chestnut</name>
    <dbReference type="NCBI Taxonomy" id="22666"/>
    <lineage>
        <taxon>Eukaryota</taxon>
        <taxon>Viridiplantae</taxon>
        <taxon>Streptophyta</taxon>
        <taxon>Embryophyta</taxon>
        <taxon>Tracheophyta</taxon>
        <taxon>Spermatophyta</taxon>
        <taxon>Magnoliopsida</taxon>
        <taxon>eudicotyledons</taxon>
        <taxon>Gunneridae</taxon>
        <taxon>Pentapetalae</taxon>
        <taxon>rosids</taxon>
        <taxon>malvids</taxon>
        <taxon>Myrtales</taxon>
        <taxon>Lythraceae</taxon>
        <taxon>Trapa</taxon>
    </lineage>
</organism>
<dbReference type="EMBL" id="JAXQNO010000018">
    <property type="protein sequence ID" value="KAK4777148.1"/>
    <property type="molecule type" value="Genomic_DNA"/>
</dbReference>
<dbReference type="Proteomes" id="UP001346149">
    <property type="component" value="Unassembled WGS sequence"/>
</dbReference>
<sequence length="113" mass="12396">MRFSLIPHQLPLLEGENYESTDENVDILGDEDDSHQEAKAEENHSRLEVHRRIDINLPNPDDEEDEIDANDHELNTGCNAAEALRAQVVGKKGTAAKVRVAVGAVEARAGTSL</sequence>
<dbReference type="AlphaFoldDB" id="A0AAN7KVM6"/>
<protein>
    <submittedName>
        <fullName evidence="1">Uncharacterized protein</fullName>
    </submittedName>
</protein>
<evidence type="ECO:0000313" key="2">
    <source>
        <dbReference type="Proteomes" id="UP001346149"/>
    </source>
</evidence>
<reference evidence="1 2" key="1">
    <citation type="journal article" date="2023" name="Hortic Res">
        <title>Pangenome of water caltrop reveals structural variations and asymmetric subgenome divergence after allopolyploidization.</title>
        <authorList>
            <person name="Zhang X."/>
            <person name="Chen Y."/>
            <person name="Wang L."/>
            <person name="Yuan Y."/>
            <person name="Fang M."/>
            <person name="Shi L."/>
            <person name="Lu R."/>
            <person name="Comes H.P."/>
            <person name="Ma Y."/>
            <person name="Chen Y."/>
            <person name="Huang G."/>
            <person name="Zhou Y."/>
            <person name="Zheng Z."/>
            <person name="Qiu Y."/>
        </authorList>
    </citation>
    <scope>NUCLEOTIDE SEQUENCE [LARGE SCALE GENOMIC DNA]</scope>
    <source>
        <strain evidence="1">F231</strain>
    </source>
</reference>
<keyword evidence="2" id="KW-1185">Reference proteome</keyword>
<accession>A0AAN7KVM6</accession>